<comment type="pathway">
    <text evidence="7">Purine metabolism; AMP biosynthesis via de novo pathway; AMP from IMP: step 1/2.</text>
</comment>
<evidence type="ECO:0000256" key="2">
    <source>
        <dbReference type="ARBA" id="ARBA00022723"/>
    </source>
</evidence>
<comment type="catalytic activity">
    <reaction evidence="7">
        <text>IMP + L-aspartate + GTP = N(6)-(1,2-dicarboxyethyl)-AMP + GDP + phosphate + 2 H(+)</text>
        <dbReference type="Rhea" id="RHEA:15753"/>
        <dbReference type="ChEBI" id="CHEBI:15378"/>
        <dbReference type="ChEBI" id="CHEBI:29991"/>
        <dbReference type="ChEBI" id="CHEBI:37565"/>
        <dbReference type="ChEBI" id="CHEBI:43474"/>
        <dbReference type="ChEBI" id="CHEBI:57567"/>
        <dbReference type="ChEBI" id="CHEBI:58053"/>
        <dbReference type="ChEBI" id="CHEBI:58189"/>
        <dbReference type="EC" id="6.3.4.4"/>
    </reaction>
</comment>
<dbReference type="Gene3D" id="3.40.440.10">
    <property type="entry name" value="Adenylosuccinate Synthetase, subunit A, domain 1"/>
    <property type="match status" value="2"/>
</dbReference>
<dbReference type="EC" id="6.3.4.4" evidence="7"/>
<keyword evidence="2 7" id="KW-0479">Metal-binding</keyword>
<keyword evidence="1 7" id="KW-0436">Ligase</keyword>
<dbReference type="InterPro" id="IPR042111">
    <property type="entry name" value="Adenylosuccinate_synth_dom3"/>
</dbReference>
<feature type="binding site" description="in other chain" evidence="7">
    <location>
        <position position="194"/>
    </location>
    <ligand>
        <name>IMP</name>
        <dbReference type="ChEBI" id="CHEBI:58053"/>
        <note>ligand shared between dimeric partners</note>
    </ligand>
</feature>
<evidence type="ECO:0000313" key="8">
    <source>
        <dbReference type="EMBL" id="GGL63293.1"/>
    </source>
</evidence>
<feature type="binding site" evidence="7">
    <location>
        <position position="42"/>
    </location>
    <ligand>
        <name>Mg(2+)</name>
        <dbReference type="ChEBI" id="CHEBI:18420"/>
    </ligand>
</feature>
<feature type="binding site" evidence="7">
    <location>
        <position position="258"/>
    </location>
    <ligand>
        <name>GTP</name>
        <dbReference type="ChEBI" id="CHEBI:37565"/>
    </ligand>
</feature>
<dbReference type="SUPFAM" id="SSF52540">
    <property type="entry name" value="P-loop containing nucleoside triphosphate hydrolases"/>
    <property type="match status" value="1"/>
</dbReference>
<dbReference type="InterPro" id="IPR042110">
    <property type="entry name" value="Adenylosuccinate_synth_dom2"/>
</dbReference>
<feature type="binding site" evidence="7">
    <location>
        <begin position="285"/>
        <end position="287"/>
    </location>
    <ligand>
        <name>GTP</name>
        <dbReference type="ChEBI" id="CHEBI:37565"/>
    </ligand>
</feature>
<evidence type="ECO:0000256" key="3">
    <source>
        <dbReference type="ARBA" id="ARBA00022741"/>
    </source>
</evidence>
<dbReference type="Gene3D" id="3.90.170.10">
    <property type="entry name" value="Adenylosuccinate Synthetase, subunit A, domain 3"/>
    <property type="match status" value="1"/>
</dbReference>
<dbReference type="GO" id="GO:0005525">
    <property type="term" value="F:GTP binding"/>
    <property type="evidence" value="ECO:0007669"/>
    <property type="project" value="UniProtKB-UniRule"/>
</dbReference>
<feature type="binding site" description="in other chain" evidence="7">
    <location>
        <position position="125"/>
    </location>
    <ligand>
        <name>IMP</name>
        <dbReference type="ChEBI" id="CHEBI:58053"/>
        <note>ligand shared between dimeric partners</note>
    </ligand>
</feature>
<evidence type="ECO:0000256" key="4">
    <source>
        <dbReference type="ARBA" id="ARBA00022755"/>
    </source>
</evidence>
<dbReference type="EMBL" id="BMMZ01000004">
    <property type="protein sequence ID" value="GGL63293.1"/>
    <property type="molecule type" value="Genomic_DNA"/>
</dbReference>
<gene>
    <name evidence="7" type="primary">purA</name>
    <name evidence="8" type="ORF">GCM10011575_22240</name>
</gene>
<keyword evidence="3 7" id="KW-0547">Nucleotide-binding</keyword>
<proteinExistence type="inferred from homology"/>
<feature type="binding site" evidence="7">
    <location>
        <position position="13"/>
    </location>
    <ligand>
        <name>Mg(2+)</name>
        <dbReference type="ChEBI" id="CHEBI:18420"/>
    </ligand>
</feature>
<evidence type="ECO:0000256" key="1">
    <source>
        <dbReference type="ARBA" id="ARBA00022598"/>
    </source>
</evidence>
<comment type="cofactor">
    <cofactor evidence="7">
        <name>Mg(2+)</name>
        <dbReference type="ChEBI" id="CHEBI:18420"/>
    </cofactor>
    <text evidence="7">Binds 1 Mg(2+) ion per subunit.</text>
</comment>
<comment type="function">
    <text evidence="7">Plays an important role in the de novo pathway of purine nucleotide biosynthesis. Catalyzes the first committed step in the biosynthesis of AMP from IMP.</text>
</comment>
<reference evidence="8" key="2">
    <citation type="submission" date="2020-09" db="EMBL/GenBank/DDBJ databases">
        <authorList>
            <person name="Sun Q."/>
            <person name="Zhou Y."/>
        </authorList>
    </citation>
    <scope>NUCLEOTIDE SEQUENCE</scope>
    <source>
        <strain evidence="8">CGMCC 4.7306</strain>
    </source>
</reference>
<feature type="binding site" evidence="7">
    <location>
        <begin position="252"/>
        <end position="258"/>
    </location>
    <ligand>
        <name>substrate</name>
    </ligand>
</feature>
<keyword evidence="5 7" id="KW-0460">Magnesium</keyword>
<dbReference type="GO" id="GO:0000287">
    <property type="term" value="F:magnesium ion binding"/>
    <property type="evidence" value="ECO:0007669"/>
    <property type="project" value="UniProtKB-UniRule"/>
</dbReference>
<comment type="caution">
    <text evidence="8">The sequence shown here is derived from an EMBL/GenBank/DDBJ whole genome shotgun (WGS) entry which is preliminary data.</text>
</comment>
<feature type="binding site" description="in other chain" evidence="7">
    <location>
        <position position="256"/>
    </location>
    <ligand>
        <name>IMP</name>
        <dbReference type="ChEBI" id="CHEBI:58053"/>
        <note>ligand shared between dimeric partners</note>
    </ligand>
</feature>
<keyword evidence="9" id="KW-1185">Reference proteome</keyword>
<dbReference type="SMART" id="SM00788">
    <property type="entry name" value="Adenylsucc_synt"/>
    <property type="match status" value="1"/>
</dbReference>
<keyword evidence="7" id="KW-0963">Cytoplasm</keyword>
<comment type="subcellular location">
    <subcellularLocation>
        <location evidence="7">Cytoplasm</location>
    </subcellularLocation>
</comment>
<dbReference type="GO" id="GO:0004019">
    <property type="term" value="F:adenylosuccinate synthase activity"/>
    <property type="evidence" value="ECO:0007669"/>
    <property type="project" value="UniProtKB-UniRule"/>
</dbReference>
<dbReference type="GO" id="GO:0005737">
    <property type="term" value="C:cytoplasm"/>
    <property type="evidence" value="ECO:0007669"/>
    <property type="project" value="UniProtKB-SubCell"/>
</dbReference>
<comment type="subunit">
    <text evidence="7">Homodimer.</text>
</comment>
<dbReference type="Gene3D" id="1.10.300.10">
    <property type="entry name" value="Adenylosuccinate Synthetase, subunit A, domain 2"/>
    <property type="match status" value="2"/>
</dbReference>
<dbReference type="Pfam" id="PF00709">
    <property type="entry name" value="Adenylsucc_synt"/>
    <property type="match status" value="2"/>
</dbReference>
<comment type="caution">
    <text evidence="7">Lacks conserved residue(s) required for the propagation of feature annotation.</text>
</comment>
<dbReference type="GO" id="GO:0046040">
    <property type="term" value="P:IMP metabolic process"/>
    <property type="evidence" value="ECO:0007669"/>
    <property type="project" value="TreeGrafter"/>
</dbReference>
<comment type="similarity">
    <text evidence="7">Belongs to the adenylosuccinate synthetase family.</text>
</comment>
<keyword evidence="4 7" id="KW-0658">Purine biosynthesis</keyword>
<dbReference type="GO" id="GO:0044208">
    <property type="term" value="P:'de novo' AMP biosynthetic process"/>
    <property type="evidence" value="ECO:0007669"/>
    <property type="project" value="UniProtKB-UniRule"/>
</dbReference>
<dbReference type="PANTHER" id="PTHR11846:SF0">
    <property type="entry name" value="ADENYLOSUCCINATE SYNTHETASE"/>
    <property type="match status" value="1"/>
</dbReference>
<evidence type="ECO:0000313" key="9">
    <source>
        <dbReference type="Proteomes" id="UP000613840"/>
    </source>
</evidence>
<feature type="active site" description="Proton acceptor" evidence="7">
    <location>
        <position position="13"/>
    </location>
</feature>
<dbReference type="InterPro" id="IPR042109">
    <property type="entry name" value="Adenylosuccinate_synth_dom1"/>
</dbReference>
<dbReference type="PANTHER" id="PTHR11846">
    <property type="entry name" value="ADENYLOSUCCINATE SYNTHETASE"/>
    <property type="match status" value="1"/>
</dbReference>
<name>A0A917W3G1_9ACTN</name>
<reference evidence="8" key="1">
    <citation type="journal article" date="2014" name="Int. J. Syst. Evol. Microbiol.">
        <title>Complete genome sequence of Corynebacterium casei LMG S-19264T (=DSM 44701T), isolated from a smear-ripened cheese.</title>
        <authorList>
            <consortium name="US DOE Joint Genome Institute (JGI-PGF)"/>
            <person name="Walter F."/>
            <person name="Albersmeier A."/>
            <person name="Kalinowski J."/>
            <person name="Ruckert C."/>
        </authorList>
    </citation>
    <scope>NUCLEOTIDE SEQUENCE</scope>
    <source>
        <strain evidence="8">CGMCC 4.7306</strain>
    </source>
</reference>
<evidence type="ECO:0000256" key="5">
    <source>
        <dbReference type="ARBA" id="ARBA00022842"/>
    </source>
</evidence>
<dbReference type="AlphaFoldDB" id="A0A917W3G1"/>
<accession>A0A917W3G1</accession>
<feature type="binding site" evidence="7">
    <location>
        <position position="139"/>
    </location>
    <ligand>
        <name>IMP</name>
        <dbReference type="ChEBI" id="CHEBI:58053"/>
        <note>ligand shared between dimeric partners</note>
    </ligand>
</feature>
<feature type="binding site" description="in other chain" evidence="7">
    <location>
        <position position="178"/>
    </location>
    <ligand>
        <name>IMP</name>
        <dbReference type="ChEBI" id="CHEBI:58053"/>
        <note>ligand shared between dimeric partners</note>
    </ligand>
</feature>
<dbReference type="HAMAP" id="MF_00011">
    <property type="entry name" value="Adenylosucc_synth"/>
    <property type="match status" value="1"/>
</dbReference>
<protein>
    <recommendedName>
        <fullName evidence="7">Adenylosuccinate synthetase</fullName>
        <shortName evidence="7">AMPSase</shortName>
        <shortName evidence="7">AdSS</shortName>
        <ecNumber evidence="7">6.3.4.4</ecNumber>
    </recommendedName>
    <alternativeName>
        <fullName evidence="7">IMP--aspartate ligase</fullName>
    </alternativeName>
</protein>
<dbReference type="Proteomes" id="UP000613840">
    <property type="component" value="Unassembled WGS sequence"/>
</dbReference>
<dbReference type="InterPro" id="IPR027417">
    <property type="entry name" value="P-loop_NTPase"/>
</dbReference>
<dbReference type="InterPro" id="IPR001114">
    <property type="entry name" value="Adenylosuccinate_synthetase"/>
</dbReference>
<evidence type="ECO:0000256" key="7">
    <source>
        <dbReference type="HAMAP-Rule" id="MF_00011"/>
    </source>
</evidence>
<sequence>MPATVIVDALWGDSGKGKTCAYLSRRDDAALAVRAGIGTNAGASVTLDDGTEIRARQLPTGWLNPGTRVAVGSGVLVDPTVFADEVARFGLADRAMVDRRCAVITPEHIEREKADDHLIKVVGTTGTGTGPARSDFVLRKAKQARDLDELRPYLGDVAAEANRIAADPGQLVIIEGSQGTLLSLALSDDYPYTTSGNCTSAAAINDVGLNWQHLTEVIMVVKALPSRVGEGPLPYELSAGEAERRGIAEYGVVTGRPRRKAGAIDYDLLEYSASLNGPTSIALTFCDHLDPAVRGRRTADAVSDRVRRVIADVERATGAPVTLLDTGPRLDDVIIWTM</sequence>
<organism evidence="8 9">
    <name type="scientific">Microlunatus endophyticus</name>
    <dbReference type="NCBI Taxonomy" id="1716077"/>
    <lineage>
        <taxon>Bacteria</taxon>
        <taxon>Bacillati</taxon>
        <taxon>Actinomycetota</taxon>
        <taxon>Actinomycetes</taxon>
        <taxon>Propionibacteriales</taxon>
        <taxon>Propionibacteriaceae</taxon>
        <taxon>Microlunatus</taxon>
    </lineage>
</organism>
<keyword evidence="6 7" id="KW-0342">GTP-binding</keyword>
<dbReference type="RefSeq" id="WP_188895381.1">
    <property type="nucleotide sequence ID" value="NZ_BMMZ01000004.1"/>
</dbReference>
<evidence type="ECO:0000256" key="6">
    <source>
        <dbReference type="ARBA" id="ARBA00023134"/>
    </source>
</evidence>